<organism evidence="2 3">
    <name type="scientific">Rhynchosporium graminicola</name>
    <dbReference type="NCBI Taxonomy" id="2792576"/>
    <lineage>
        <taxon>Eukaryota</taxon>
        <taxon>Fungi</taxon>
        <taxon>Dikarya</taxon>
        <taxon>Ascomycota</taxon>
        <taxon>Pezizomycotina</taxon>
        <taxon>Leotiomycetes</taxon>
        <taxon>Helotiales</taxon>
        <taxon>Ploettnerulaceae</taxon>
        <taxon>Rhynchosporium</taxon>
    </lineage>
</organism>
<gene>
    <name evidence="2" type="ORF">RCO7_14164</name>
</gene>
<reference evidence="3" key="1">
    <citation type="submission" date="2016-03" db="EMBL/GenBank/DDBJ databases">
        <authorList>
            <person name="Ploux O."/>
        </authorList>
    </citation>
    <scope>NUCLEOTIDE SEQUENCE [LARGE SCALE GENOMIC DNA]</scope>
    <source>
        <strain evidence="3">UK7</strain>
    </source>
</reference>
<evidence type="ECO:0000313" key="2">
    <source>
        <dbReference type="EMBL" id="CZS89802.1"/>
    </source>
</evidence>
<protein>
    <submittedName>
        <fullName evidence="2">Uncharacterized protein</fullName>
    </submittedName>
</protein>
<name>A0A1E1JVP9_9HELO</name>
<keyword evidence="3" id="KW-1185">Reference proteome</keyword>
<accession>A0A1E1JVP9</accession>
<evidence type="ECO:0000256" key="1">
    <source>
        <dbReference type="SAM" id="MobiDB-lite"/>
    </source>
</evidence>
<feature type="compositionally biased region" description="Low complexity" evidence="1">
    <location>
        <begin position="53"/>
        <end position="66"/>
    </location>
</feature>
<dbReference type="Proteomes" id="UP000178129">
    <property type="component" value="Unassembled WGS sequence"/>
</dbReference>
<feature type="region of interest" description="Disordered" evidence="1">
    <location>
        <begin position="50"/>
        <end position="83"/>
    </location>
</feature>
<proteinExistence type="predicted"/>
<evidence type="ECO:0000313" key="3">
    <source>
        <dbReference type="Proteomes" id="UP000178129"/>
    </source>
</evidence>
<dbReference type="InParanoid" id="A0A1E1JVP9"/>
<sequence>MTVTPRSAVDVQVSRFASCRGKSAVLTSPVVSSLRSDDQKSLLNFNLHAQRASLQSSHKTSSSQNQEPEARKREQRSVISNIK</sequence>
<comment type="caution">
    <text evidence="2">The sequence shown here is derived from an EMBL/GenBank/DDBJ whole genome shotgun (WGS) entry which is preliminary data.</text>
</comment>
<dbReference type="EMBL" id="FJUW01000003">
    <property type="protein sequence ID" value="CZS89802.1"/>
    <property type="molecule type" value="Genomic_DNA"/>
</dbReference>
<dbReference type="AlphaFoldDB" id="A0A1E1JVP9"/>